<accession>A0A401FWB7</accession>
<dbReference type="FunFam" id="3.40.470.10:FF:000005">
    <property type="entry name" value="Single-strand selective monofunctional uracil DNA glycosylase"/>
    <property type="match status" value="1"/>
</dbReference>
<dbReference type="PANTHER" id="PTHR13235:SF2">
    <property type="entry name" value="SINGLE-STRAND SELECTIVE MONOFUNCTIONAL URACIL DNA GLYCOSYLASE"/>
    <property type="match status" value="1"/>
</dbReference>
<reference evidence="8" key="2">
    <citation type="submission" date="2019-01" db="EMBL/GenBank/DDBJ databases">
        <title>Genome sequence of Desulfonema ishimotonii strain Tokyo 01.</title>
        <authorList>
            <person name="Fukui M."/>
        </authorList>
    </citation>
    <scope>NUCLEOTIDE SEQUENCE [LARGE SCALE GENOMIC DNA]</scope>
    <source>
        <strain evidence="8">Tokyo 01</strain>
    </source>
</reference>
<dbReference type="AlphaFoldDB" id="A0A401FWB7"/>
<comment type="similarity">
    <text evidence="1">Belongs to the uracil-DNA glycosylase (UDG) superfamily. SMUG1 family.</text>
</comment>
<dbReference type="SUPFAM" id="SSF52141">
    <property type="entry name" value="Uracil-DNA glycosylase-like"/>
    <property type="match status" value="1"/>
</dbReference>
<gene>
    <name evidence="7" type="ORF">DENIS_2225</name>
</gene>
<keyword evidence="4 7" id="KW-0238">DNA-binding</keyword>
<evidence type="ECO:0000259" key="6">
    <source>
        <dbReference type="Pfam" id="PF03167"/>
    </source>
</evidence>
<dbReference type="GO" id="GO:0000703">
    <property type="term" value="F:oxidized pyrimidine nucleobase lesion DNA N-glycosylase activity"/>
    <property type="evidence" value="ECO:0007669"/>
    <property type="project" value="TreeGrafter"/>
</dbReference>
<evidence type="ECO:0000256" key="4">
    <source>
        <dbReference type="ARBA" id="ARBA00023125"/>
    </source>
</evidence>
<sequence>MTIDNTIDALVRELSPLRFGPPVSHVYNPLEYARKSHDLYLHQYGKSPKTAVLMGMNPGPWGMAQTGVPFGEVGAVRDWLDIEAPVGTPAHMHPKRPIEGFACEKSEVSGRRLWGWAKERFVTPDRFFSQFFVANYCPLVFMEESGRNRTPDKLPKAEKKLLFAICDQALRETVEYLQPRYVVGVGVFAESRAKAALKGMDVIIGRITHPSPANPRANRGWAELAEKELGALGIGGVTDLLQN</sequence>
<evidence type="ECO:0000313" key="8">
    <source>
        <dbReference type="Proteomes" id="UP000288096"/>
    </source>
</evidence>
<dbReference type="Gene3D" id="3.40.470.10">
    <property type="entry name" value="Uracil-DNA glycosylase-like domain"/>
    <property type="match status" value="1"/>
</dbReference>
<evidence type="ECO:0000313" key="7">
    <source>
        <dbReference type="EMBL" id="GBC61265.1"/>
    </source>
</evidence>
<keyword evidence="3" id="KW-0378">Hydrolase</keyword>
<dbReference type="InterPro" id="IPR036895">
    <property type="entry name" value="Uracil-DNA_glycosylase-like_sf"/>
</dbReference>
<proteinExistence type="inferred from homology"/>
<dbReference type="EMBL" id="BEXT01000001">
    <property type="protein sequence ID" value="GBC61265.1"/>
    <property type="molecule type" value="Genomic_DNA"/>
</dbReference>
<reference evidence="8" key="1">
    <citation type="submission" date="2017-11" db="EMBL/GenBank/DDBJ databases">
        <authorList>
            <person name="Watanabe M."/>
            <person name="Kojima H."/>
        </authorList>
    </citation>
    <scope>NUCLEOTIDE SEQUENCE [LARGE SCALE GENOMIC DNA]</scope>
    <source>
        <strain evidence="8">Tokyo 01</strain>
    </source>
</reference>
<dbReference type="PANTHER" id="PTHR13235">
    <property type="entry name" value="SINGLE-STRAND SELECTIVE MONOFUNCTIONAL URACIL DNA GLYCOSYLASE"/>
    <property type="match status" value="1"/>
</dbReference>
<name>A0A401FWB7_9BACT</name>
<evidence type="ECO:0000256" key="5">
    <source>
        <dbReference type="ARBA" id="ARBA00023204"/>
    </source>
</evidence>
<evidence type="ECO:0000256" key="2">
    <source>
        <dbReference type="ARBA" id="ARBA00022763"/>
    </source>
</evidence>
<dbReference type="GO" id="GO:0003677">
    <property type="term" value="F:DNA binding"/>
    <property type="evidence" value="ECO:0007669"/>
    <property type="project" value="UniProtKB-KW"/>
</dbReference>
<feature type="domain" description="Uracil-DNA glycosylase-like" evidence="6">
    <location>
        <begin position="44"/>
        <end position="216"/>
    </location>
</feature>
<dbReference type="CDD" id="cd19374">
    <property type="entry name" value="UDG-F3_SMUG1-like"/>
    <property type="match status" value="1"/>
</dbReference>
<dbReference type="Pfam" id="PF03167">
    <property type="entry name" value="UDG"/>
    <property type="match status" value="1"/>
</dbReference>
<organism evidence="7 8">
    <name type="scientific">Desulfonema ishimotonii</name>
    <dbReference type="NCBI Taxonomy" id="45657"/>
    <lineage>
        <taxon>Bacteria</taxon>
        <taxon>Pseudomonadati</taxon>
        <taxon>Thermodesulfobacteriota</taxon>
        <taxon>Desulfobacteria</taxon>
        <taxon>Desulfobacterales</taxon>
        <taxon>Desulfococcaceae</taxon>
        <taxon>Desulfonema</taxon>
    </lineage>
</organism>
<evidence type="ECO:0000256" key="1">
    <source>
        <dbReference type="ARBA" id="ARBA00007889"/>
    </source>
</evidence>
<dbReference type="InterPro" id="IPR039134">
    <property type="entry name" value="SMUG1"/>
</dbReference>
<dbReference type="RefSeq" id="WP_124328573.1">
    <property type="nucleotide sequence ID" value="NZ_BEXT01000001.1"/>
</dbReference>
<keyword evidence="5" id="KW-0234">DNA repair</keyword>
<protein>
    <submittedName>
        <fullName evidence="7">Single-stranded DNA-binding protein</fullName>
    </submittedName>
</protein>
<dbReference type="OrthoDB" id="267598at2"/>
<comment type="caution">
    <text evidence="7">The sequence shown here is derived from an EMBL/GenBank/DDBJ whole genome shotgun (WGS) entry which is preliminary data.</text>
</comment>
<dbReference type="InterPro" id="IPR005122">
    <property type="entry name" value="Uracil-DNA_glycosylase-like"/>
</dbReference>
<keyword evidence="8" id="KW-1185">Reference proteome</keyword>
<evidence type="ECO:0000256" key="3">
    <source>
        <dbReference type="ARBA" id="ARBA00022801"/>
    </source>
</evidence>
<dbReference type="GO" id="GO:0006284">
    <property type="term" value="P:base-excision repair"/>
    <property type="evidence" value="ECO:0007669"/>
    <property type="project" value="InterPro"/>
</dbReference>
<dbReference type="GO" id="GO:0017065">
    <property type="term" value="F:single-strand selective uracil DNA N-glycosylase activity"/>
    <property type="evidence" value="ECO:0007669"/>
    <property type="project" value="InterPro"/>
</dbReference>
<keyword evidence="2" id="KW-0227">DNA damage</keyword>
<dbReference type="Proteomes" id="UP000288096">
    <property type="component" value="Unassembled WGS sequence"/>
</dbReference>